<keyword evidence="4" id="KW-1185">Reference proteome</keyword>
<name>A0ABQ4A555_9ACTN</name>
<feature type="transmembrane region" description="Helical" evidence="1">
    <location>
        <begin position="229"/>
        <end position="250"/>
    </location>
</feature>
<dbReference type="CDD" id="cd01949">
    <property type="entry name" value="GGDEF"/>
    <property type="match status" value="1"/>
</dbReference>
<keyword evidence="1" id="KW-0472">Membrane</keyword>
<sequence length="485" mass="51102">MVTFSRPPAVFAYYALTGIVIMAAHRAATLLGCPELVRNLIYNTGTLAAAVAVFAGVRINRPAYRLPWLLIGAGAAASALGDFLYYVYPLLGGVLANPHVADIPFLSRFPLIAAGLVLLIRRRTPGWDGPAAIDAGIVTVAACLVSWVFVINPVTVAAAGPLVALTSAAYPVGDLLLIVVGARLLLGAGAGLTAMRLLGGYLVVYFVSDAVYTVQAIDGTYAFGGWLDMIWIGGSTLLGLAALHPSMALLGERTRTSEPTASRRRLMLLALAPLLAPATLAVQTLRGANMHPLVVAVGCTALFLLVVARLAGLVEAQRRTAITDALTGLHTRRYFEEALGAECARAARTQDPLSLVLLDVDHFKRVNDTYGHSAGDRVLCQVAMRLRSVVRAGDVVARYGGEEFAVLLPRTGPQDAYVVAERLREVIAAAVMELGTAAVPVTVSVGVAAIPVHAPSAEDLVLATDRLLYDSKETGRNRVSMPAQA</sequence>
<feature type="transmembrane region" description="Helical" evidence="1">
    <location>
        <begin position="66"/>
        <end position="88"/>
    </location>
</feature>
<feature type="transmembrane region" description="Helical" evidence="1">
    <location>
        <begin position="291"/>
        <end position="311"/>
    </location>
</feature>
<dbReference type="NCBIfam" id="TIGR00254">
    <property type="entry name" value="GGDEF"/>
    <property type="match status" value="1"/>
</dbReference>
<evidence type="ECO:0000256" key="1">
    <source>
        <dbReference type="SAM" id="Phobius"/>
    </source>
</evidence>
<protein>
    <recommendedName>
        <fullName evidence="2">GGDEF domain-containing protein</fullName>
    </recommendedName>
</protein>
<evidence type="ECO:0000313" key="3">
    <source>
        <dbReference type="EMBL" id="GIE25990.1"/>
    </source>
</evidence>
<feature type="transmembrane region" description="Helical" evidence="1">
    <location>
        <begin position="266"/>
        <end position="285"/>
    </location>
</feature>
<comment type="caution">
    <text evidence="3">The sequence shown here is derived from an EMBL/GenBank/DDBJ whole genome shotgun (WGS) entry which is preliminary data.</text>
</comment>
<feature type="transmembrane region" description="Helical" evidence="1">
    <location>
        <begin position="9"/>
        <end position="28"/>
    </location>
</feature>
<proteinExistence type="predicted"/>
<feature type="transmembrane region" description="Helical" evidence="1">
    <location>
        <begin position="162"/>
        <end position="186"/>
    </location>
</feature>
<dbReference type="InterPro" id="IPR000160">
    <property type="entry name" value="GGDEF_dom"/>
</dbReference>
<dbReference type="SMART" id="SM00267">
    <property type="entry name" value="GGDEF"/>
    <property type="match status" value="1"/>
</dbReference>
<dbReference type="PROSITE" id="PS50887">
    <property type="entry name" value="GGDEF"/>
    <property type="match status" value="1"/>
</dbReference>
<keyword evidence="1" id="KW-0812">Transmembrane</keyword>
<feature type="transmembrane region" description="Helical" evidence="1">
    <location>
        <begin position="132"/>
        <end position="150"/>
    </location>
</feature>
<feature type="transmembrane region" description="Helical" evidence="1">
    <location>
        <begin position="100"/>
        <end position="120"/>
    </location>
</feature>
<evidence type="ECO:0000259" key="2">
    <source>
        <dbReference type="PROSITE" id="PS50887"/>
    </source>
</evidence>
<dbReference type="SUPFAM" id="SSF55073">
    <property type="entry name" value="Nucleotide cyclase"/>
    <property type="match status" value="1"/>
</dbReference>
<dbReference type="Gene3D" id="3.30.70.270">
    <property type="match status" value="1"/>
</dbReference>
<dbReference type="Pfam" id="PF00990">
    <property type="entry name" value="GGDEF"/>
    <property type="match status" value="1"/>
</dbReference>
<dbReference type="Proteomes" id="UP000603200">
    <property type="component" value="Unassembled WGS sequence"/>
</dbReference>
<gene>
    <name evidence="3" type="ORF">Ahu01nite_090920</name>
</gene>
<dbReference type="PANTHER" id="PTHR45138:SF9">
    <property type="entry name" value="DIGUANYLATE CYCLASE DGCM-RELATED"/>
    <property type="match status" value="1"/>
</dbReference>
<reference evidence="3 4" key="1">
    <citation type="submission" date="2021-01" db="EMBL/GenBank/DDBJ databases">
        <title>Whole genome shotgun sequence of Actinoplanes humidus NBRC 14915.</title>
        <authorList>
            <person name="Komaki H."/>
            <person name="Tamura T."/>
        </authorList>
    </citation>
    <scope>NUCLEOTIDE SEQUENCE [LARGE SCALE GENOMIC DNA]</scope>
    <source>
        <strain evidence="3 4">NBRC 14915</strain>
    </source>
</reference>
<keyword evidence="1" id="KW-1133">Transmembrane helix</keyword>
<feature type="domain" description="GGDEF" evidence="2">
    <location>
        <begin position="351"/>
        <end position="484"/>
    </location>
</feature>
<accession>A0ABQ4A555</accession>
<dbReference type="EMBL" id="BOMN01000131">
    <property type="protein sequence ID" value="GIE25990.1"/>
    <property type="molecule type" value="Genomic_DNA"/>
</dbReference>
<evidence type="ECO:0000313" key="4">
    <source>
        <dbReference type="Proteomes" id="UP000603200"/>
    </source>
</evidence>
<organism evidence="3 4">
    <name type="scientific">Winogradskya humida</name>
    <dbReference type="NCBI Taxonomy" id="113566"/>
    <lineage>
        <taxon>Bacteria</taxon>
        <taxon>Bacillati</taxon>
        <taxon>Actinomycetota</taxon>
        <taxon>Actinomycetes</taxon>
        <taxon>Micromonosporales</taxon>
        <taxon>Micromonosporaceae</taxon>
        <taxon>Winogradskya</taxon>
    </lineage>
</organism>
<dbReference type="PANTHER" id="PTHR45138">
    <property type="entry name" value="REGULATORY COMPONENTS OF SENSORY TRANSDUCTION SYSTEM"/>
    <property type="match status" value="1"/>
</dbReference>
<feature type="transmembrane region" description="Helical" evidence="1">
    <location>
        <begin position="40"/>
        <end position="59"/>
    </location>
</feature>
<dbReference type="InterPro" id="IPR029787">
    <property type="entry name" value="Nucleotide_cyclase"/>
</dbReference>
<dbReference type="InterPro" id="IPR043128">
    <property type="entry name" value="Rev_trsase/Diguanyl_cyclase"/>
</dbReference>
<dbReference type="InterPro" id="IPR050469">
    <property type="entry name" value="Diguanylate_Cyclase"/>
</dbReference>